<dbReference type="InterPro" id="IPR057746">
    <property type="entry name" value="CpnT-like_N"/>
</dbReference>
<gene>
    <name evidence="2" type="ORF">Airi01_059900</name>
</gene>
<evidence type="ECO:0000259" key="1">
    <source>
        <dbReference type="Pfam" id="PF25547"/>
    </source>
</evidence>
<protein>
    <recommendedName>
        <fullName evidence="1">Outer membrane channel protein CpnT-like N-terminal domain-containing protein</fullName>
    </recommendedName>
</protein>
<feature type="domain" description="Outer membrane channel protein CpnT-like N-terminal" evidence="1">
    <location>
        <begin position="19"/>
        <end position="88"/>
    </location>
</feature>
<reference evidence="2" key="1">
    <citation type="submission" date="2023-03" db="EMBL/GenBank/DDBJ databases">
        <title>Actinoallomurus iriomotensis NBRC 103681.</title>
        <authorList>
            <person name="Ichikawa N."/>
            <person name="Sato H."/>
            <person name="Tonouchi N."/>
        </authorList>
    </citation>
    <scope>NUCLEOTIDE SEQUENCE</scope>
    <source>
        <strain evidence="2">NBRC 103681</strain>
    </source>
</reference>
<proteinExistence type="predicted"/>
<dbReference type="RefSeq" id="WP_285627686.1">
    <property type="nucleotide sequence ID" value="NZ_BSTJ01000008.1"/>
</dbReference>
<dbReference type="Proteomes" id="UP001165135">
    <property type="component" value="Unassembled WGS sequence"/>
</dbReference>
<organism evidence="2 3">
    <name type="scientific">Actinoallomurus iriomotensis</name>
    <dbReference type="NCBI Taxonomy" id="478107"/>
    <lineage>
        <taxon>Bacteria</taxon>
        <taxon>Bacillati</taxon>
        <taxon>Actinomycetota</taxon>
        <taxon>Actinomycetes</taxon>
        <taxon>Streptosporangiales</taxon>
        <taxon>Thermomonosporaceae</taxon>
        <taxon>Actinoallomurus</taxon>
    </lineage>
</organism>
<comment type="caution">
    <text evidence="2">The sequence shown here is derived from an EMBL/GenBank/DDBJ whole genome shotgun (WGS) entry which is preliminary data.</text>
</comment>
<evidence type="ECO:0000313" key="3">
    <source>
        <dbReference type="Proteomes" id="UP001165135"/>
    </source>
</evidence>
<dbReference type="Pfam" id="PF25547">
    <property type="entry name" value="WXG100_2"/>
    <property type="match status" value="1"/>
</dbReference>
<dbReference type="EMBL" id="BSTJ01000008">
    <property type="protein sequence ID" value="GLY77723.1"/>
    <property type="molecule type" value="Genomic_DNA"/>
</dbReference>
<accession>A0A9W6VMK1</accession>
<sequence length="170" mass="17312">MAIELPGWFAKLLNLMGIAGAAGWTNANEDTAHAVGTVYQQHATNVQPAVTDAKTHGQRATSAVQSAAGTSMTQTIDHPQGAINNLIDHHKGALVTALIAGGVVPIGLASYKIFKLVDGGVTAAQIATSAMIPGGQVAIPEELAIGRLLQTGITNTLLALLLGNSDTKSA</sequence>
<name>A0A9W6VMK1_9ACTN</name>
<evidence type="ECO:0000313" key="2">
    <source>
        <dbReference type="EMBL" id="GLY77723.1"/>
    </source>
</evidence>
<dbReference type="AlphaFoldDB" id="A0A9W6VMK1"/>